<evidence type="ECO:0000313" key="2">
    <source>
        <dbReference type="EMBL" id="AAU15740.1"/>
    </source>
</evidence>
<dbReference type="AlphaFoldDB" id="Q632R0"/>
<dbReference type="Proteomes" id="UP000002612">
    <property type="component" value="Chromosome"/>
</dbReference>
<sequence length="95" mass="11617">MGFEKSYSRKITAKIGRNFVVDFLIFLFIFVVGFFIMQVLVYRFAKKNIQKYTKIKWIHMWLEMNMKKGPRLDFFDFVVIVLVCIIWKVWMYSLI</sequence>
<keyword evidence="1" id="KW-1133">Transmembrane helix</keyword>
<proteinExistence type="predicted"/>
<feature type="transmembrane region" description="Helical" evidence="1">
    <location>
        <begin position="23"/>
        <end position="45"/>
    </location>
</feature>
<dbReference type="EMBL" id="CP000001">
    <property type="protein sequence ID" value="AAU15740.1"/>
    <property type="molecule type" value="Genomic_DNA"/>
</dbReference>
<dbReference type="KEGG" id="bcz:BCE33L4532"/>
<accession>Q632R0</accession>
<protein>
    <submittedName>
        <fullName evidence="2">Group-specific protein</fullName>
    </submittedName>
</protein>
<keyword evidence="1" id="KW-0472">Membrane</keyword>
<evidence type="ECO:0000313" key="3">
    <source>
        <dbReference type="Proteomes" id="UP000002612"/>
    </source>
</evidence>
<organism evidence="2 3">
    <name type="scientific">Bacillus cereus (strain ZK / E33L)</name>
    <dbReference type="NCBI Taxonomy" id="288681"/>
    <lineage>
        <taxon>Bacteria</taxon>
        <taxon>Bacillati</taxon>
        <taxon>Bacillota</taxon>
        <taxon>Bacilli</taxon>
        <taxon>Bacillales</taxon>
        <taxon>Bacillaceae</taxon>
        <taxon>Bacillus</taxon>
        <taxon>Bacillus cereus group</taxon>
    </lineage>
</organism>
<evidence type="ECO:0000256" key="1">
    <source>
        <dbReference type="SAM" id="Phobius"/>
    </source>
</evidence>
<name>Q632R0_BACCZ</name>
<keyword evidence="1" id="KW-0812">Transmembrane</keyword>
<reference evidence="3" key="1">
    <citation type="journal article" date="2006" name="J. Bacteriol.">
        <title>Pathogenomic sequence analysis of Bacillus cereus and Bacillus thuringiensis isolates closely related to Bacillus anthracis.</title>
        <authorList>
            <person name="Han C.S."/>
            <person name="Xie G."/>
            <person name="Challacombe J.F."/>
            <person name="Altherr M.R."/>
            <person name="Bhotika S.S."/>
            <person name="Brown N."/>
            <person name="Bruce D."/>
            <person name="Campbell C.S."/>
            <person name="Campbell M.L."/>
            <person name="Chen J."/>
            <person name="Chertkov O."/>
            <person name="Cleland C."/>
            <person name="Dimitrijevic M."/>
            <person name="Doggett N.A."/>
            <person name="Fawcett J.J."/>
            <person name="Glavina T."/>
            <person name="Goodwin L.A."/>
            <person name="Green L.D."/>
            <person name="Hill K.K."/>
            <person name="Hitchcock P."/>
            <person name="Jackson P.J."/>
            <person name="Keim P."/>
            <person name="Kewalramani A.R."/>
            <person name="Longmire J."/>
            <person name="Lucas S."/>
            <person name="Malfatti S."/>
            <person name="McMurry K."/>
            <person name="Meincke L.J."/>
            <person name="Misra M."/>
            <person name="Moseman B.L."/>
            <person name="Mundt M."/>
            <person name="Munk A.C."/>
            <person name="Okinaka R.T."/>
            <person name="Parson-Quintana B."/>
            <person name="Reilly L.P."/>
            <person name="Richardson P."/>
            <person name="Robinson D.L."/>
            <person name="Rubin E."/>
            <person name="Saunders E."/>
            <person name="Tapia R."/>
            <person name="Tesmer J.G."/>
            <person name="Thayer N."/>
            <person name="Thompson L.S."/>
            <person name="Tice H."/>
            <person name="Ticknor L.O."/>
            <person name="Wills P.L."/>
            <person name="Brettin T.S."/>
            <person name="Gilna P."/>
        </authorList>
    </citation>
    <scope>NUCLEOTIDE SEQUENCE [LARGE SCALE GENOMIC DNA]</scope>
    <source>
        <strain evidence="3">ZK / E33L</strain>
    </source>
</reference>
<gene>
    <name evidence="2" type="ordered locus">BCE33L4532</name>
</gene>
<feature type="transmembrane region" description="Helical" evidence="1">
    <location>
        <begin position="74"/>
        <end position="93"/>
    </location>
</feature>